<dbReference type="EMBL" id="WIND01000013">
    <property type="protein sequence ID" value="MSU90896.1"/>
    <property type="molecule type" value="Genomic_DNA"/>
</dbReference>
<dbReference type="RefSeq" id="WP_154447506.1">
    <property type="nucleotide sequence ID" value="NZ_WIND01000013.1"/>
</dbReference>
<sequence>MSEDVGLRVGLFRSKDFVTGVLFAAVGFWFAFTGADYGIGSARRMGPGYFPVVIGGALCLVGLGLILRTSLTRLPRDPTPRLHVWPLFFLTASVVAFGLTINRFGLAVACSACVLLAGAAGSATRWKETVIVALVMTAFSALVFVEFLGLPMRLWR</sequence>
<evidence type="ECO:0000313" key="4">
    <source>
        <dbReference type="Proteomes" id="UP000474957"/>
    </source>
</evidence>
<feature type="transmembrane region" description="Helical" evidence="1">
    <location>
        <begin position="82"/>
        <end position="99"/>
    </location>
</feature>
<feature type="transmembrane region" description="Helical" evidence="1">
    <location>
        <begin position="17"/>
        <end position="37"/>
    </location>
</feature>
<feature type="domain" description="DUF1468" evidence="2">
    <location>
        <begin position="18"/>
        <end position="152"/>
    </location>
</feature>
<feature type="transmembrane region" description="Helical" evidence="1">
    <location>
        <begin position="130"/>
        <end position="150"/>
    </location>
</feature>
<keyword evidence="1" id="KW-1133">Transmembrane helix</keyword>
<feature type="transmembrane region" description="Helical" evidence="1">
    <location>
        <begin position="49"/>
        <end position="70"/>
    </location>
</feature>
<keyword evidence="1" id="KW-0812">Transmembrane</keyword>
<dbReference type="AlphaFoldDB" id="A0A6L5Z2V3"/>
<dbReference type="Proteomes" id="UP000474957">
    <property type="component" value="Unassembled WGS sequence"/>
</dbReference>
<gene>
    <name evidence="3" type="ORF">GE300_14945</name>
</gene>
<keyword evidence="4" id="KW-1185">Reference proteome</keyword>
<organism evidence="3 4">
    <name type="scientific">Halovulum marinum</name>
    <dbReference type="NCBI Taxonomy" id="2662447"/>
    <lineage>
        <taxon>Bacteria</taxon>
        <taxon>Pseudomonadati</taxon>
        <taxon>Pseudomonadota</taxon>
        <taxon>Alphaproteobacteria</taxon>
        <taxon>Rhodobacterales</taxon>
        <taxon>Paracoccaceae</taxon>
        <taxon>Halovulum</taxon>
    </lineage>
</organism>
<reference evidence="3 4" key="1">
    <citation type="submission" date="2019-10" db="EMBL/GenBank/DDBJ databases">
        <title>Cognatihalovulum marinum gen. nov. sp. nov., a new member of the family Rhodobacteraceae isolated from deep seawater of the Northwest Indian Ocean.</title>
        <authorList>
            <person name="Ruan C."/>
            <person name="Wang J."/>
            <person name="Zheng X."/>
            <person name="Song L."/>
            <person name="Zhu Y."/>
            <person name="Huang Y."/>
            <person name="Lu Z."/>
            <person name="Du W."/>
            <person name="Huang L."/>
            <person name="Dai X."/>
        </authorList>
    </citation>
    <scope>NUCLEOTIDE SEQUENCE [LARGE SCALE GENOMIC DNA]</scope>
    <source>
        <strain evidence="3 4">2CG4</strain>
    </source>
</reference>
<evidence type="ECO:0000313" key="3">
    <source>
        <dbReference type="EMBL" id="MSU90896.1"/>
    </source>
</evidence>
<comment type="caution">
    <text evidence="3">The sequence shown here is derived from an EMBL/GenBank/DDBJ whole genome shotgun (WGS) entry which is preliminary data.</text>
</comment>
<protein>
    <submittedName>
        <fullName evidence="3">Tripartite tricarboxylate transporter TctB family protein</fullName>
    </submittedName>
</protein>
<evidence type="ECO:0000256" key="1">
    <source>
        <dbReference type="SAM" id="Phobius"/>
    </source>
</evidence>
<dbReference type="Pfam" id="PF07331">
    <property type="entry name" value="TctB"/>
    <property type="match status" value="1"/>
</dbReference>
<dbReference type="InterPro" id="IPR009936">
    <property type="entry name" value="DUF1468"/>
</dbReference>
<keyword evidence="1" id="KW-0472">Membrane</keyword>
<feature type="transmembrane region" description="Helical" evidence="1">
    <location>
        <begin position="106"/>
        <end position="124"/>
    </location>
</feature>
<evidence type="ECO:0000259" key="2">
    <source>
        <dbReference type="Pfam" id="PF07331"/>
    </source>
</evidence>
<proteinExistence type="predicted"/>
<name>A0A6L5Z2V3_9RHOB</name>
<accession>A0A6L5Z2V3</accession>